<dbReference type="OrthoDB" id="2080934at2"/>
<dbReference type="RefSeq" id="WP_067719231.1">
    <property type="nucleotide sequence ID" value="NZ_LPVJ01000070.1"/>
</dbReference>
<dbReference type="InterPro" id="IPR004143">
    <property type="entry name" value="BPL_LPL_catalytic"/>
</dbReference>
<proteinExistence type="predicted"/>
<name>A0A117SX27_9BACL</name>
<dbReference type="Pfam" id="PF21948">
    <property type="entry name" value="LplA-B_cat"/>
    <property type="match status" value="1"/>
</dbReference>
<dbReference type="AlphaFoldDB" id="A0A117SX27"/>
<dbReference type="Proteomes" id="UP000053557">
    <property type="component" value="Unassembled WGS sequence"/>
</dbReference>
<dbReference type="PANTHER" id="PTHR43679">
    <property type="entry name" value="OCTANOYLTRANSFERASE LIPM-RELATED"/>
    <property type="match status" value="1"/>
</dbReference>
<dbReference type="PROSITE" id="PS51733">
    <property type="entry name" value="BPL_LPL_CATALYTIC"/>
    <property type="match status" value="1"/>
</dbReference>
<keyword evidence="3" id="KW-1185">Reference proteome</keyword>
<dbReference type="Gene3D" id="3.30.930.10">
    <property type="entry name" value="Bira Bifunctional Protein, Domain 2"/>
    <property type="match status" value="1"/>
</dbReference>
<dbReference type="GO" id="GO:0016740">
    <property type="term" value="F:transferase activity"/>
    <property type="evidence" value="ECO:0007669"/>
    <property type="project" value="UniProtKB-ARBA"/>
</dbReference>
<protein>
    <recommendedName>
        <fullName evidence="1">BPL/LPL catalytic domain-containing protein</fullName>
    </recommendedName>
</protein>
<evidence type="ECO:0000313" key="3">
    <source>
        <dbReference type="Proteomes" id="UP000053557"/>
    </source>
</evidence>
<evidence type="ECO:0000313" key="2">
    <source>
        <dbReference type="EMBL" id="KUO94743.1"/>
    </source>
</evidence>
<comment type="caution">
    <text evidence="2">The sequence shown here is derived from an EMBL/GenBank/DDBJ whole genome shotgun (WGS) entry which is preliminary data.</text>
</comment>
<dbReference type="GO" id="GO:0009249">
    <property type="term" value="P:protein lipoylation"/>
    <property type="evidence" value="ECO:0007669"/>
    <property type="project" value="UniProtKB-ARBA"/>
</dbReference>
<sequence length="269" mass="29723">MSEREKAARKEKMVSAVSSRTLMFHVTHHEKGSHGLTELIRQEALARVVSRVQMPLFHIWQRPATVLLGSRERALPFLQRGIDVLRAIGYETVVRPFGGLAVPLDLGVLNLTYMIPGDLSIDEAFRAMAELLCNFFSPLAIEVGEVPHAYCPGRYDLHIGGVKVAGLAQRRLRGVVQVSAALNVTPTAVARAALIRSFYEHAASGSEVWVPDILDEAVGELLSFGYEPASSTERLIAHIKQRLELDRTLVDVIEPTCDEEVDALRRLAP</sequence>
<evidence type="ECO:0000259" key="1">
    <source>
        <dbReference type="PROSITE" id="PS51733"/>
    </source>
</evidence>
<dbReference type="InterPro" id="IPR050664">
    <property type="entry name" value="Octanoyltrans_LipM/LipL"/>
</dbReference>
<accession>A0A117SX27</accession>
<dbReference type="EMBL" id="LPVJ01000070">
    <property type="protein sequence ID" value="KUO94743.1"/>
    <property type="molecule type" value="Genomic_DNA"/>
</dbReference>
<dbReference type="PANTHER" id="PTHR43679:SF2">
    <property type="entry name" value="OCTANOYL-[GCVH]:PROTEIN N-OCTANOYLTRANSFERASE"/>
    <property type="match status" value="1"/>
</dbReference>
<dbReference type="InterPro" id="IPR045864">
    <property type="entry name" value="aa-tRNA-synth_II/BPL/LPL"/>
</dbReference>
<dbReference type="SUPFAM" id="SSF55681">
    <property type="entry name" value="Class II aaRS and biotin synthetases"/>
    <property type="match status" value="1"/>
</dbReference>
<dbReference type="GO" id="GO:0140096">
    <property type="term" value="F:catalytic activity, acting on a protein"/>
    <property type="evidence" value="ECO:0007669"/>
    <property type="project" value="UniProtKB-ARBA"/>
</dbReference>
<reference evidence="2 3" key="1">
    <citation type="submission" date="2015-12" db="EMBL/GenBank/DDBJ databases">
        <title>Draft genome sequence of Acidibacillus ferrooxidans ITV001, isolated from a chalcopyrite acid mine drainage site in Brazil.</title>
        <authorList>
            <person name="Dall'Agnol H."/>
            <person name="Nancucheo I."/>
            <person name="Johnson B."/>
            <person name="Oliveira R."/>
            <person name="Leite L."/>
            <person name="Pylro V."/>
            <person name="Nunes G.L."/>
            <person name="Tzotzos G."/>
            <person name="Fernandes G.R."/>
            <person name="Dutra J."/>
            <person name="Orellana S.C."/>
            <person name="Oliveira G."/>
        </authorList>
    </citation>
    <scope>NUCLEOTIDE SEQUENCE [LARGE SCALE GENOMIC DNA]</scope>
    <source>
        <strain evidence="3">ITV01</strain>
    </source>
</reference>
<feature type="domain" description="BPL/LPL catalytic" evidence="1">
    <location>
        <begin position="51"/>
        <end position="230"/>
    </location>
</feature>
<organism evidence="2 3">
    <name type="scientific">Ferroacidibacillus organovorans</name>
    <dbReference type="NCBI Taxonomy" id="1765683"/>
    <lineage>
        <taxon>Bacteria</taxon>
        <taxon>Bacillati</taxon>
        <taxon>Bacillota</taxon>
        <taxon>Bacilli</taxon>
        <taxon>Bacillales</taxon>
        <taxon>Alicyclobacillaceae</taxon>
        <taxon>Ferroacidibacillus</taxon>
    </lineage>
</organism>
<gene>
    <name evidence="2" type="ORF">ATW55_09995</name>
</gene>